<dbReference type="InterPro" id="IPR001242">
    <property type="entry name" value="Condensation_dom"/>
</dbReference>
<dbReference type="InterPro" id="IPR025110">
    <property type="entry name" value="AMP-bd_C"/>
</dbReference>
<dbReference type="InterPro" id="IPR045851">
    <property type="entry name" value="AMP-bd_C_sf"/>
</dbReference>
<proteinExistence type="predicted"/>
<dbReference type="SMART" id="SM00823">
    <property type="entry name" value="PKS_PP"/>
    <property type="match status" value="1"/>
</dbReference>
<dbReference type="SUPFAM" id="SSF56801">
    <property type="entry name" value="Acetyl-CoA synthetase-like"/>
    <property type="match status" value="1"/>
</dbReference>
<evidence type="ECO:0000256" key="2">
    <source>
        <dbReference type="ARBA" id="ARBA00022450"/>
    </source>
</evidence>
<dbReference type="Gene3D" id="3.30.559.10">
    <property type="entry name" value="Chloramphenicol acetyltransferase-like domain"/>
    <property type="match status" value="1"/>
</dbReference>
<evidence type="ECO:0000256" key="1">
    <source>
        <dbReference type="ARBA" id="ARBA00001957"/>
    </source>
</evidence>
<dbReference type="CDD" id="cd19531">
    <property type="entry name" value="LCL_NRPS-like"/>
    <property type="match status" value="1"/>
</dbReference>
<dbReference type="PROSITE" id="PS00012">
    <property type="entry name" value="PHOSPHOPANTETHEINE"/>
    <property type="match status" value="1"/>
</dbReference>
<dbReference type="Pfam" id="PF00975">
    <property type="entry name" value="Thioesterase"/>
    <property type="match status" value="1"/>
</dbReference>
<feature type="domain" description="Carrier" evidence="4">
    <location>
        <begin position="576"/>
        <end position="651"/>
    </location>
</feature>
<dbReference type="InterPro" id="IPR023213">
    <property type="entry name" value="CAT-like_dom_sf"/>
</dbReference>
<dbReference type="Pfam" id="PF00668">
    <property type="entry name" value="Condensation"/>
    <property type="match status" value="1"/>
</dbReference>
<dbReference type="InterPro" id="IPR006162">
    <property type="entry name" value="Ppantetheine_attach_site"/>
</dbReference>
<dbReference type="SUPFAM" id="SSF52777">
    <property type="entry name" value="CoA-dependent acyltransferases"/>
    <property type="match status" value="2"/>
</dbReference>
<reference evidence="5 6" key="1">
    <citation type="submission" date="2022-09" db="EMBL/GenBank/DDBJ databases">
        <title>Chelativorans salina sp. nov., a novel slightly halophilic bacterium isolated from a saline lake sediment enrichment.</title>
        <authorList>
            <person name="Gao L."/>
            <person name="Fang B.-Z."/>
            <person name="Li W.-J."/>
        </authorList>
    </citation>
    <scope>NUCLEOTIDE SEQUENCE [LARGE SCALE GENOMIC DNA]</scope>
    <source>
        <strain evidence="5 6">EGI FJ00035</strain>
    </source>
</reference>
<dbReference type="InterPro" id="IPR001031">
    <property type="entry name" value="Thioesterase"/>
</dbReference>
<comment type="cofactor">
    <cofactor evidence="1">
        <name>pantetheine 4'-phosphate</name>
        <dbReference type="ChEBI" id="CHEBI:47942"/>
    </cofactor>
</comment>
<dbReference type="InterPro" id="IPR029058">
    <property type="entry name" value="AB_hydrolase_fold"/>
</dbReference>
<keyword evidence="3" id="KW-0597">Phosphoprotein</keyword>
<dbReference type="PROSITE" id="PS50075">
    <property type="entry name" value="CARRIER"/>
    <property type="match status" value="1"/>
</dbReference>
<dbReference type="InterPro" id="IPR020806">
    <property type="entry name" value="PKS_PP-bd"/>
</dbReference>
<dbReference type="SUPFAM" id="SSF47336">
    <property type="entry name" value="ACP-like"/>
    <property type="match status" value="1"/>
</dbReference>
<dbReference type="InterPro" id="IPR009081">
    <property type="entry name" value="PP-bd_ACP"/>
</dbReference>
<evidence type="ECO:0000313" key="6">
    <source>
        <dbReference type="Proteomes" id="UP001320831"/>
    </source>
</evidence>
<dbReference type="PANTHER" id="PTHR45527:SF1">
    <property type="entry name" value="FATTY ACID SYNTHASE"/>
    <property type="match status" value="1"/>
</dbReference>
<comment type="caution">
    <text evidence="5">The sequence shown here is derived from an EMBL/GenBank/DDBJ whole genome shotgun (WGS) entry which is preliminary data.</text>
</comment>
<dbReference type="InterPro" id="IPR036736">
    <property type="entry name" value="ACP-like_sf"/>
</dbReference>
<protein>
    <submittedName>
        <fullName evidence="5">Condensation domain-containing protein</fullName>
    </submittedName>
</protein>
<gene>
    <name evidence="5" type="ORF">N5A92_11065</name>
</gene>
<accession>A0ABT2LMN0</accession>
<keyword evidence="6" id="KW-1185">Reference proteome</keyword>
<sequence>MNKMDPAATFSDERHAVVAEFPCTQTQLRCWFLDQLSPGNPALNVAVRWEIRGTFKIASIEAAFRQIIDRHEILRTRFMDVSGRPIQQVVDKVDFKMSVIDLRNVPADQRDERIQSISRETACAPFDLRVPGLFRVTFLMVENERGFILITAHQTCFDGWSIRVLGREVGEVASAIDANRNPSLPELPLQYGDFALWQDEYRRSYGFEAEKTYWRRQLADAPYFEVPPDRPRGHTKTSRGEILSAAMPLEFGERIDQAARAHQVSLFSYGAAVISAALGRLTGERQILFGTQIAGRDEVDLENLIGVFINNLVLRFDVADDLSFAEHIRRASDTVAAALNHQKMPFNNLVELINPARDASRNPLISINFNQQKAFLENARYGEFELISAPSQSPGVVYDLNFIMIGRPNGWRMSVEYNTDLFDAGTAQELLRLWQDTYEHALTDPTAKLGLPSVPTRRRVSNELTSGPTQLEKILAEHPWVAEAVAIGADTSATGRPYGFVVPSPTLAHPVEVLPERLMEFLSTRIEAKDMPDGISVLLALPRTAAGGIDRQVLKVPSSLQAKERPVVAPTPAGKRPATDKERQLAEIWADVLGVDKVEGSDDFFALGGHSLLALRMLSAMREAFGVTPDLALLFRAPTLTAFSREAFGEELPAPASPEPAPMKRSAYWETSLYREGNSAYTLYTLNHPFLYYRMANELAEGTSVVNLHMFGAEIDDELRDLPMEQIVADAIAAMDLRPDSGPVAVVGLCVNGILAIELARQLRRLGHRIQFVGVIDSWAPGYFRSLPRLRQLRWTMEKRAKRLAYFTGKLIGGRMSLIDYLKEFNATLKLLGAKGTPSEEERQNELVTDLLVEASRRYRPRPITGEDVLLFRSQANHKRAKKLLFGWRGFIRDDTPVFDLNGWHEDSLSSAGISKLSSILSRRLNVGG</sequence>
<dbReference type="PANTHER" id="PTHR45527">
    <property type="entry name" value="NONRIBOSOMAL PEPTIDE SYNTHETASE"/>
    <property type="match status" value="1"/>
</dbReference>
<organism evidence="5 6">
    <name type="scientific">Chelativorans salis</name>
    <dbReference type="NCBI Taxonomy" id="2978478"/>
    <lineage>
        <taxon>Bacteria</taxon>
        <taxon>Pseudomonadati</taxon>
        <taxon>Pseudomonadota</taxon>
        <taxon>Alphaproteobacteria</taxon>
        <taxon>Hyphomicrobiales</taxon>
        <taxon>Phyllobacteriaceae</taxon>
        <taxon>Chelativorans</taxon>
    </lineage>
</organism>
<dbReference type="Pfam" id="PF00550">
    <property type="entry name" value="PP-binding"/>
    <property type="match status" value="1"/>
</dbReference>
<dbReference type="SUPFAM" id="SSF53474">
    <property type="entry name" value="alpha/beta-Hydrolases"/>
    <property type="match status" value="1"/>
</dbReference>
<evidence type="ECO:0000256" key="3">
    <source>
        <dbReference type="ARBA" id="ARBA00022553"/>
    </source>
</evidence>
<dbReference type="EMBL" id="JAOCZP010000003">
    <property type="protein sequence ID" value="MCT7375571.1"/>
    <property type="molecule type" value="Genomic_DNA"/>
</dbReference>
<dbReference type="Proteomes" id="UP001320831">
    <property type="component" value="Unassembled WGS sequence"/>
</dbReference>
<dbReference type="Pfam" id="PF13193">
    <property type="entry name" value="AMP-binding_C"/>
    <property type="match status" value="1"/>
</dbReference>
<evidence type="ECO:0000259" key="4">
    <source>
        <dbReference type="PROSITE" id="PS50075"/>
    </source>
</evidence>
<keyword evidence="2" id="KW-0596">Phosphopantetheine</keyword>
<dbReference type="Gene3D" id="3.30.300.30">
    <property type="match status" value="1"/>
</dbReference>
<dbReference type="Gene3D" id="3.40.50.1820">
    <property type="entry name" value="alpha/beta hydrolase"/>
    <property type="match status" value="1"/>
</dbReference>
<dbReference type="Gene3D" id="3.30.559.30">
    <property type="entry name" value="Nonribosomal peptide synthetase, condensation domain"/>
    <property type="match status" value="1"/>
</dbReference>
<dbReference type="Gene3D" id="1.10.1200.10">
    <property type="entry name" value="ACP-like"/>
    <property type="match status" value="1"/>
</dbReference>
<dbReference type="RefSeq" id="WP_260902624.1">
    <property type="nucleotide sequence ID" value="NZ_JAOCZP010000003.1"/>
</dbReference>
<evidence type="ECO:0000313" key="5">
    <source>
        <dbReference type="EMBL" id="MCT7375571.1"/>
    </source>
</evidence>
<name>A0ABT2LMN0_9HYPH</name>